<dbReference type="GO" id="GO:0015074">
    <property type="term" value="P:DNA integration"/>
    <property type="evidence" value="ECO:0007669"/>
    <property type="project" value="InterPro"/>
</dbReference>
<evidence type="ECO:0000256" key="4">
    <source>
        <dbReference type="ARBA" id="ARBA00022801"/>
    </source>
</evidence>
<dbReference type="InterPro" id="IPR001584">
    <property type="entry name" value="Integrase_cat-core"/>
</dbReference>
<dbReference type="Pfam" id="PF22936">
    <property type="entry name" value="Pol_BBD"/>
    <property type="match status" value="1"/>
</dbReference>
<keyword evidence="3" id="KW-0064">Aspartyl protease</keyword>
<comment type="caution">
    <text evidence="7">The sequence shown here is derived from an EMBL/GenBank/DDBJ whole genome shotgun (WGS) entry which is preliminary data.</text>
</comment>
<dbReference type="InterPro" id="IPR025724">
    <property type="entry name" value="GAG-pre-integrase_dom"/>
</dbReference>
<dbReference type="Pfam" id="PF07727">
    <property type="entry name" value="RVT_2"/>
    <property type="match status" value="1"/>
</dbReference>
<dbReference type="AlphaFoldDB" id="A0AAV3NX06"/>
<dbReference type="InterPro" id="IPR054722">
    <property type="entry name" value="PolX-like_BBD"/>
</dbReference>
<dbReference type="InterPro" id="IPR039537">
    <property type="entry name" value="Retrotran_Ty1/copia-like"/>
</dbReference>
<keyword evidence="7" id="KW-0472">Membrane</keyword>
<dbReference type="Gene3D" id="3.30.420.10">
    <property type="entry name" value="Ribonuclease H-like superfamily/Ribonuclease H"/>
    <property type="match status" value="1"/>
</dbReference>
<name>A0AAV3NX06_LITER</name>
<feature type="compositionally biased region" description="Low complexity" evidence="5">
    <location>
        <begin position="585"/>
        <end position="622"/>
    </location>
</feature>
<dbReference type="InterPro" id="IPR013103">
    <property type="entry name" value="RVT_2"/>
</dbReference>
<keyword evidence="7" id="KW-0812">Transmembrane</keyword>
<keyword evidence="1" id="KW-0645">Protease</keyword>
<reference evidence="7 8" key="1">
    <citation type="submission" date="2024-01" db="EMBL/GenBank/DDBJ databases">
        <title>The complete chloroplast genome sequence of Lithospermum erythrorhizon: insights into the phylogenetic relationship among Boraginaceae species and the maternal lineages of purple gromwells.</title>
        <authorList>
            <person name="Okada T."/>
            <person name="Watanabe K."/>
        </authorList>
    </citation>
    <scope>NUCLEOTIDE SEQUENCE [LARGE SCALE GENOMIC DNA]</scope>
</reference>
<dbReference type="PROSITE" id="PS50994">
    <property type="entry name" value="INTEGRASE"/>
    <property type="match status" value="1"/>
</dbReference>
<evidence type="ECO:0000256" key="5">
    <source>
        <dbReference type="SAM" id="MobiDB-lite"/>
    </source>
</evidence>
<dbReference type="GO" id="GO:0004190">
    <property type="term" value="F:aspartic-type endopeptidase activity"/>
    <property type="evidence" value="ECO:0007669"/>
    <property type="project" value="UniProtKB-KW"/>
</dbReference>
<dbReference type="SUPFAM" id="SSF53098">
    <property type="entry name" value="Ribonuclease H-like"/>
    <property type="match status" value="1"/>
</dbReference>
<dbReference type="EMBL" id="BAABME010015988">
    <property type="protein sequence ID" value="GAA0143947.1"/>
    <property type="molecule type" value="Genomic_DNA"/>
</dbReference>
<evidence type="ECO:0000313" key="7">
    <source>
        <dbReference type="EMBL" id="GAA0143947.1"/>
    </source>
</evidence>
<keyword evidence="2" id="KW-0479">Metal-binding</keyword>
<keyword evidence="7" id="KW-0675">Receptor</keyword>
<dbReference type="Proteomes" id="UP001454036">
    <property type="component" value="Unassembled WGS sequence"/>
</dbReference>
<dbReference type="Pfam" id="PF13976">
    <property type="entry name" value="gag_pre-integrs"/>
    <property type="match status" value="1"/>
</dbReference>
<gene>
    <name evidence="7" type="ORF">LIER_35839</name>
</gene>
<proteinExistence type="predicted"/>
<dbReference type="PANTHER" id="PTHR42648">
    <property type="entry name" value="TRANSPOSASE, PUTATIVE-RELATED"/>
    <property type="match status" value="1"/>
</dbReference>
<dbReference type="GO" id="GO:0006508">
    <property type="term" value="P:proteolysis"/>
    <property type="evidence" value="ECO:0007669"/>
    <property type="project" value="UniProtKB-KW"/>
</dbReference>
<protein>
    <submittedName>
        <fullName evidence="7">Transmembrane signal receptor</fullName>
    </submittedName>
</protein>
<feature type="compositionally biased region" description="Polar residues" evidence="5">
    <location>
        <begin position="555"/>
        <end position="584"/>
    </location>
</feature>
<keyword evidence="4" id="KW-0378">Hydrolase</keyword>
<keyword evidence="8" id="KW-1185">Reference proteome</keyword>
<feature type="domain" description="Integrase catalytic" evidence="6">
    <location>
        <begin position="300"/>
        <end position="463"/>
    </location>
</feature>
<dbReference type="PANTHER" id="PTHR42648:SF26">
    <property type="entry name" value="INTEGRASE CATALYTIC DOMAIN-CONTAINING PROTEIN"/>
    <property type="match status" value="1"/>
</dbReference>
<evidence type="ECO:0000259" key="6">
    <source>
        <dbReference type="PROSITE" id="PS50994"/>
    </source>
</evidence>
<dbReference type="InterPro" id="IPR036397">
    <property type="entry name" value="RNaseH_sf"/>
</dbReference>
<dbReference type="GO" id="GO:0046872">
    <property type="term" value="F:metal ion binding"/>
    <property type="evidence" value="ECO:0007669"/>
    <property type="project" value="UniProtKB-KW"/>
</dbReference>
<accession>A0AAV3NX06</accession>
<sequence>MLGIVDVLETFLNHDCDSSNDGWKILQQLFLDNASATQMQLRYKFQHFTKGDLSMQDYLQQLHSIYRSLIEASTKCQICGDFNHEALDCSNRFNHAFTSLKLHKSLATMHFDENGGNVWYPDSGASAHMIGDRSLLTSLTPYFETMKVMVGNGTLLPITHTGTAFLTNLILKNVLVVPSLKRNLMSIQQLCSDNDCLAEFSSSTFLIKDQKSRKPRLRCSNEGSLYPIRSSAISALSSTVVHTSSINNLRHLRLGHPSSIVLRSLGNNKLIQCKPSTNISCNVCQLGKHVKLPFSDSITRVQFPFELIYSDVWESPILSPSGMPYYVSFIDAYTKCAWVYPMKCKSDTFMYMQQFHSMITNVFKACLITFQADEGGEFHKLEPFFKQHGILYRYYCPYTPQQNGIAERKHRHIVDKMRCLLFQSMLPPTFWVEALNYSFYLINKLCSPSLNNNSPHQLLHQKTPYYDLIKVFGCLCYPNLTKHITKKYDSCSLPHIFLGVSSLHKGYSSPTIFPSNFNFQDPAAYFDVLPKLAKPHAHSLPRSFLIKPSHTSPNMCTNNPLSTQHPPTLSNPPTTTILVPTQNTSPAMSPVLSSPSSQSTTSSQLTAAPSKRSRPTSTPSHPMVTRAKTGSLKPKSILSLSALLPSSDPHYVPSCYTDASRFSHWRKAMADEYTTLMQNNTWELVPYTSTTNLIGCKWVYRVKLNLDNSISRYKARLVAQGFKQQHGLDFDQTFSPVVKPASIRTVLTIVVVNNWELRQLDVKNAFLNVSSKPRGLGSRKYLVFLLSHGFVKSSADSSLFIFKDANAIIYFLLYVDDIIVTGSSSTLLTYLISSLNATFSLNDLGQLLYV</sequence>
<dbReference type="InterPro" id="IPR043502">
    <property type="entry name" value="DNA/RNA_pol_sf"/>
</dbReference>
<feature type="region of interest" description="Disordered" evidence="5">
    <location>
        <begin position="555"/>
        <end position="630"/>
    </location>
</feature>
<dbReference type="GO" id="GO:0003676">
    <property type="term" value="F:nucleic acid binding"/>
    <property type="evidence" value="ECO:0007669"/>
    <property type="project" value="InterPro"/>
</dbReference>
<evidence type="ECO:0000256" key="3">
    <source>
        <dbReference type="ARBA" id="ARBA00022750"/>
    </source>
</evidence>
<evidence type="ECO:0000313" key="8">
    <source>
        <dbReference type="Proteomes" id="UP001454036"/>
    </source>
</evidence>
<dbReference type="SUPFAM" id="SSF56672">
    <property type="entry name" value="DNA/RNA polymerases"/>
    <property type="match status" value="1"/>
</dbReference>
<evidence type="ECO:0000256" key="1">
    <source>
        <dbReference type="ARBA" id="ARBA00022670"/>
    </source>
</evidence>
<evidence type="ECO:0000256" key="2">
    <source>
        <dbReference type="ARBA" id="ARBA00022723"/>
    </source>
</evidence>
<dbReference type="InterPro" id="IPR012337">
    <property type="entry name" value="RNaseH-like_sf"/>
</dbReference>
<organism evidence="7 8">
    <name type="scientific">Lithospermum erythrorhizon</name>
    <name type="common">Purple gromwell</name>
    <name type="synonym">Lithospermum officinale var. erythrorhizon</name>
    <dbReference type="NCBI Taxonomy" id="34254"/>
    <lineage>
        <taxon>Eukaryota</taxon>
        <taxon>Viridiplantae</taxon>
        <taxon>Streptophyta</taxon>
        <taxon>Embryophyta</taxon>
        <taxon>Tracheophyta</taxon>
        <taxon>Spermatophyta</taxon>
        <taxon>Magnoliopsida</taxon>
        <taxon>eudicotyledons</taxon>
        <taxon>Gunneridae</taxon>
        <taxon>Pentapetalae</taxon>
        <taxon>asterids</taxon>
        <taxon>lamiids</taxon>
        <taxon>Boraginales</taxon>
        <taxon>Boraginaceae</taxon>
        <taxon>Boraginoideae</taxon>
        <taxon>Lithospermeae</taxon>
        <taxon>Lithospermum</taxon>
    </lineage>
</organism>